<dbReference type="EMBL" id="JBBJCI010000038">
    <property type="protein sequence ID" value="KAK7250110.1"/>
    <property type="molecule type" value="Genomic_DNA"/>
</dbReference>
<protein>
    <submittedName>
        <fullName evidence="1">Uncharacterized protein</fullName>
    </submittedName>
</protein>
<accession>A0ABR1G9Z7</accession>
<name>A0ABR1G9Z7_AURAN</name>
<keyword evidence="2" id="KW-1185">Reference proteome</keyword>
<gene>
    <name evidence="1" type="ORF">SO694_00006313</name>
</gene>
<dbReference type="Proteomes" id="UP001363151">
    <property type="component" value="Unassembled WGS sequence"/>
</dbReference>
<evidence type="ECO:0000313" key="1">
    <source>
        <dbReference type="EMBL" id="KAK7250110.1"/>
    </source>
</evidence>
<proteinExistence type="predicted"/>
<organism evidence="1 2">
    <name type="scientific">Aureococcus anophagefferens</name>
    <name type="common">Harmful bloom alga</name>
    <dbReference type="NCBI Taxonomy" id="44056"/>
    <lineage>
        <taxon>Eukaryota</taxon>
        <taxon>Sar</taxon>
        <taxon>Stramenopiles</taxon>
        <taxon>Ochrophyta</taxon>
        <taxon>Pelagophyceae</taxon>
        <taxon>Pelagomonadales</taxon>
        <taxon>Pelagomonadaceae</taxon>
        <taxon>Aureococcus</taxon>
    </lineage>
</organism>
<sequence length="112" mass="11877">MDPIKRNIERFTTGIEAVDEDMDQFEPIKSTQAAILNTAVAWAAVMALAPTSIVPLHLATSIVVARACVTDAIGSYEEWQCSSARANAREIAAISTRAAAEAEEIVCGAARA</sequence>
<evidence type="ECO:0000313" key="2">
    <source>
        <dbReference type="Proteomes" id="UP001363151"/>
    </source>
</evidence>
<reference evidence="1 2" key="1">
    <citation type="submission" date="2024-03" db="EMBL/GenBank/DDBJ databases">
        <title>Aureococcus anophagefferens CCMP1851 and Kratosvirus quantuckense: Draft genome of a second virus-susceptible host strain in the model system.</title>
        <authorList>
            <person name="Chase E."/>
            <person name="Truchon A.R."/>
            <person name="Schepens W."/>
            <person name="Wilhelm S.W."/>
        </authorList>
    </citation>
    <scope>NUCLEOTIDE SEQUENCE [LARGE SCALE GENOMIC DNA]</scope>
    <source>
        <strain evidence="1 2">CCMP1851</strain>
    </source>
</reference>
<comment type="caution">
    <text evidence="1">The sequence shown here is derived from an EMBL/GenBank/DDBJ whole genome shotgun (WGS) entry which is preliminary data.</text>
</comment>